<sequence length="130" mass="13867">MALQKDFYYSEDHEWINATPDTAVGATVRVGITNVAADRLGEIVFAELPQVGDTVTAGEHCGEVESTKSVSDLFSPVTGTVTAVNEDIDGAYEAINNDPYGDGWLFEVEVESVGELMTADEYAAENGVEG</sequence>
<dbReference type="PROSITE" id="PS50968">
    <property type="entry name" value="BIOTINYL_LIPOYL"/>
    <property type="match status" value="1"/>
</dbReference>
<dbReference type="NCBIfam" id="TIGR00527">
    <property type="entry name" value="gcvH"/>
    <property type="match status" value="1"/>
</dbReference>
<dbReference type="GO" id="GO:0005829">
    <property type="term" value="C:cytosol"/>
    <property type="evidence" value="ECO:0007669"/>
    <property type="project" value="TreeGrafter"/>
</dbReference>
<dbReference type="GO" id="GO:0019464">
    <property type="term" value="P:glycine decarboxylation via glycine cleavage system"/>
    <property type="evidence" value="ECO:0007669"/>
    <property type="project" value="UniProtKB-UniRule"/>
</dbReference>
<evidence type="ECO:0000313" key="10">
    <source>
        <dbReference type="Proteomes" id="UP000218041"/>
    </source>
</evidence>
<organism evidence="6 9">
    <name type="scientific">Corynebacterium hadale</name>
    <dbReference type="NCBI Taxonomy" id="2026255"/>
    <lineage>
        <taxon>Bacteria</taxon>
        <taxon>Bacillati</taxon>
        <taxon>Actinomycetota</taxon>
        <taxon>Actinomycetes</taxon>
        <taxon>Mycobacteriales</taxon>
        <taxon>Corynebacteriaceae</taxon>
        <taxon>Corynebacterium</taxon>
    </lineage>
</organism>
<evidence type="ECO:0000259" key="5">
    <source>
        <dbReference type="PROSITE" id="PS50968"/>
    </source>
</evidence>
<comment type="cofactor">
    <cofactor evidence="3">
        <name>(R)-lipoate</name>
        <dbReference type="ChEBI" id="CHEBI:83088"/>
    </cofactor>
    <text evidence="3">Binds 1 lipoyl cofactor covalently.</text>
</comment>
<dbReference type="Gene3D" id="2.40.50.100">
    <property type="match status" value="1"/>
</dbReference>
<evidence type="ECO:0000256" key="4">
    <source>
        <dbReference type="PIRSR" id="PIRSR617453-50"/>
    </source>
</evidence>
<dbReference type="EMBL" id="NSGP01000011">
    <property type="protein sequence ID" value="PAT10016.1"/>
    <property type="molecule type" value="Genomic_DNA"/>
</dbReference>
<dbReference type="SUPFAM" id="SSF51230">
    <property type="entry name" value="Single hybrid motif"/>
    <property type="match status" value="1"/>
</dbReference>
<reference evidence="6 9" key="2">
    <citation type="submission" date="2017-08" db="EMBL/GenBank/DDBJ databases">
        <authorList>
            <person name="de Groot N.N."/>
        </authorList>
    </citation>
    <scope>NUCLEOTIDE SEQUENCE [LARGE SCALE GENOMIC DNA]</scope>
    <source>
        <strain evidence="6 9">NBT06-6</strain>
    </source>
</reference>
<reference evidence="10 11" key="1">
    <citation type="submission" date="2017-08" db="EMBL/GenBank/DDBJ databases">
        <title>Whole genome sequences of 6 clinical strains closest to Corynebacterium imitans.</title>
        <authorList>
            <person name="Bernier A.-M."/>
            <person name="Burdz T."/>
            <person name="Bernard K."/>
        </authorList>
    </citation>
    <scope>NUCLEOTIDE SEQUENCE [LARGE SCALE GENOMIC DNA]</scope>
    <source>
        <strain evidence="8 10">NML92-0415</strain>
        <strain evidence="7 11">NML93-0607</strain>
    </source>
</reference>
<evidence type="ECO:0000313" key="7">
    <source>
        <dbReference type="EMBL" id="PAT07284.1"/>
    </source>
</evidence>
<keyword evidence="11" id="KW-1185">Reference proteome</keyword>
<dbReference type="Proteomes" id="UP000218281">
    <property type="component" value="Unassembled WGS sequence"/>
</dbReference>
<dbReference type="GO" id="GO:0009249">
    <property type="term" value="P:protein lipoylation"/>
    <property type="evidence" value="ECO:0007669"/>
    <property type="project" value="TreeGrafter"/>
</dbReference>
<dbReference type="PANTHER" id="PTHR11715:SF3">
    <property type="entry name" value="GLYCINE CLEAVAGE SYSTEM H PROTEIN-RELATED"/>
    <property type="match status" value="1"/>
</dbReference>
<dbReference type="Proteomes" id="UP000215771">
    <property type="component" value="Unassembled WGS sequence"/>
</dbReference>
<evidence type="ECO:0000256" key="2">
    <source>
        <dbReference type="ARBA" id="ARBA00022823"/>
    </source>
</evidence>
<dbReference type="Pfam" id="PF01597">
    <property type="entry name" value="GCV_H"/>
    <property type="match status" value="1"/>
</dbReference>
<accession>A0A269PBV7</accession>
<evidence type="ECO:0000313" key="6">
    <source>
        <dbReference type="EMBL" id="PAJ69161.1"/>
    </source>
</evidence>
<feature type="domain" description="Lipoyl-binding" evidence="5">
    <location>
        <begin position="27"/>
        <end position="109"/>
    </location>
</feature>
<dbReference type="InterPro" id="IPR011053">
    <property type="entry name" value="Single_hybrid_motif"/>
</dbReference>
<dbReference type="InterPro" id="IPR000089">
    <property type="entry name" value="Biotin_lipoyl"/>
</dbReference>
<dbReference type="AlphaFoldDB" id="A0A269PBV7"/>
<evidence type="ECO:0000256" key="1">
    <source>
        <dbReference type="ARBA" id="ARBA00009249"/>
    </source>
</evidence>
<comment type="subunit">
    <text evidence="3">The glycine cleavage system is composed of four proteins: P, T, L and H.</text>
</comment>
<dbReference type="InterPro" id="IPR002930">
    <property type="entry name" value="GCV_H"/>
</dbReference>
<dbReference type="Proteomes" id="UP000218041">
    <property type="component" value="Unassembled WGS sequence"/>
</dbReference>
<evidence type="ECO:0000313" key="11">
    <source>
        <dbReference type="Proteomes" id="UP000218281"/>
    </source>
</evidence>
<dbReference type="EMBL" id="NQMQ01000018">
    <property type="protein sequence ID" value="PAJ69161.1"/>
    <property type="molecule type" value="Genomic_DNA"/>
</dbReference>
<evidence type="ECO:0000256" key="3">
    <source>
        <dbReference type="HAMAP-Rule" id="MF_00272"/>
    </source>
</evidence>
<dbReference type="InterPro" id="IPR003016">
    <property type="entry name" value="2-oxoA_DH_lipoyl-BS"/>
</dbReference>
<gene>
    <name evidence="3 6" type="primary">gcvH</name>
    <name evidence="6" type="ORF">CIG21_08675</name>
    <name evidence="8" type="ORF">CKJ80_08645</name>
    <name evidence="7" type="ORF">CKJ81_01520</name>
</gene>
<comment type="similarity">
    <text evidence="1 3">Belongs to the GcvH family.</text>
</comment>
<dbReference type="RefSeq" id="WP_095278151.1">
    <property type="nucleotide sequence ID" value="NZ_CP047655.1"/>
</dbReference>
<comment type="function">
    <text evidence="3">The glycine cleavage system catalyzes the degradation of glycine. The H protein shuttles the methylamine group of glycine from the P protein to the T protein.</text>
</comment>
<dbReference type="PROSITE" id="PS00189">
    <property type="entry name" value="LIPOYL"/>
    <property type="match status" value="1"/>
</dbReference>
<keyword evidence="2 3" id="KW-0450">Lipoyl</keyword>
<dbReference type="InterPro" id="IPR017453">
    <property type="entry name" value="GCV_H_sub"/>
</dbReference>
<dbReference type="CDD" id="cd06848">
    <property type="entry name" value="GCS_H"/>
    <property type="match status" value="1"/>
</dbReference>
<feature type="modified residue" description="N6-lipoyllysine" evidence="3 4">
    <location>
        <position position="68"/>
    </location>
</feature>
<proteinExistence type="inferred from homology"/>
<evidence type="ECO:0000313" key="9">
    <source>
        <dbReference type="Proteomes" id="UP000215771"/>
    </source>
</evidence>
<evidence type="ECO:0000313" key="8">
    <source>
        <dbReference type="EMBL" id="PAT10016.1"/>
    </source>
</evidence>
<dbReference type="InterPro" id="IPR033753">
    <property type="entry name" value="GCV_H/Fam206"/>
</dbReference>
<name>A0A269PBV7_9CORY</name>
<dbReference type="EMBL" id="NSGO01000001">
    <property type="protein sequence ID" value="PAT07284.1"/>
    <property type="molecule type" value="Genomic_DNA"/>
</dbReference>
<dbReference type="HAMAP" id="MF_00272">
    <property type="entry name" value="GcvH"/>
    <property type="match status" value="1"/>
</dbReference>
<dbReference type="GO" id="GO:0005960">
    <property type="term" value="C:glycine cleavage complex"/>
    <property type="evidence" value="ECO:0007669"/>
    <property type="project" value="InterPro"/>
</dbReference>
<dbReference type="NCBIfam" id="NF002270">
    <property type="entry name" value="PRK01202.1"/>
    <property type="match status" value="1"/>
</dbReference>
<protein>
    <recommendedName>
        <fullName evidence="3">Glycine cleavage system H protein</fullName>
    </recommendedName>
</protein>
<comment type="caution">
    <text evidence="6">The sequence shown here is derived from an EMBL/GenBank/DDBJ whole genome shotgun (WGS) entry which is preliminary data.</text>
</comment>
<dbReference type="PANTHER" id="PTHR11715">
    <property type="entry name" value="GLYCINE CLEAVAGE SYSTEM H PROTEIN"/>
    <property type="match status" value="1"/>
</dbReference>